<feature type="region of interest" description="Disordered" evidence="1">
    <location>
        <begin position="233"/>
        <end position="256"/>
    </location>
</feature>
<feature type="region of interest" description="Disordered" evidence="1">
    <location>
        <begin position="95"/>
        <end position="120"/>
    </location>
</feature>
<proteinExistence type="predicted"/>
<feature type="region of interest" description="Disordered" evidence="1">
    <location>
        <begin position="273"/>
        <end position="292"/>
    </location>
</feature>
<feature type="region of interest" description="Disordered" evidence="1">
    <location>
        <begin position="137"/>
        <end position="161"/>
    </location>
</feature>
<dbReference type="Proteomes" id="UP000199137">
    <property type="component" value="Unassembled WGS sequence"/>
</dbReference>
<dbReference type="EMBL" id="FOWC01000014">
    <property type="protein sequence ID" value="SFQ53519.1"/>
    <property type="molecule type" value="Genomic_DNA"/>
</dbReference>
<evidence type="ECO:0000313" key="3">
    <source>
        <dbReference type="Proteomes" id="UP000199137"/>
    </source>
</evidence>
<protein>
    <submittedName>
        <fullName evidence="2">Uncharacterized protein</fullName>
    </submittedName>
</protein>
<sequence length="504" mass="53888">MHRHHSGPASPLIEVRGHRKQGAGFGHSGCRGLNSFIATVLPRVLRPRTGDQARPRTAVDGPRSAAGPGLLAGVVSALAVSAPAGVGTQARAAAADTESGVVEGGGPGASDGGLRGGERDQATADRVFDACSRPRPWGWGSSPARPRGCAGRQARRRVRGRRGGRIRRFRRTAGRTPSPWCPSCGRSCRWAAARFGPAALAHRAGDIRLGDLRIHRSGGAGRVGRRLPVAVAEAARARPRKRRGEASDRQRGTVGGRGRCLAAAGLLPCRVTGRARGARHDPRGDDPGKTYRPKRTQTLLQHILPFTAAIITRTRDPGGAQPLRCRGTSAAAKRAVTRKSPTHRGRVCRCGRTFPTLRHQLHPAEAAEAAAATMRSTLGPGGCLCHRPRRSHRSWNQSLCRTRGAPGLLAQVGIWYVIIERAPVCRTSFRSCNDLRVRLGSCRVWHGRFRRARFATHGAPARRLRQGFGPVKVVVLVPVLQGCPAEGTFEGCDEGAFRGVAELC</sequence>
<reference evidence="2 3" key="1">
    <citation type="submission" date="2016-10" db="EMBL/GenBank/DDBJ databases">
        <authorList>
            <person name="de Groot N.N."/>
        </authorList>
    </citation>
    <scope>NUCLEOTIDE SEQUENCE [LARGE SCALE GENOMIC DNA]</scope>
    <source>
        <strain evidence="2 3">DSM 44637</strain>
    </source>
</reference>
<feature type="compositionally biased region" description="Gly residues" evidence="1">
    <location>
        <begin position="102"/>
        <end position="115"/>
    </location>
</feature>
<name>A0A1I5ZAK3_9PSEU</name>
<evidence type="ECO:0000256" key="1">
    <source>
        <dbReference type="SAM" id="MobiDB-lite"/>
    </source>
</evidence>
<dbReference type="AlphaFoldDB" id="A0A1I5ZAK3"/>
<accession>A0A1I5ZAK3</accession>
<evidence type="ECO:0000313" key="2">
    <source>
        <dbReference type="EMBL" id="SFQ53519.1"/>
    </source>
</evidence>
<gene>
    <name evidence="2" type="ORF">SAMN05421854_114151</name>
</gene>
<feature type="compositionally biased region" description="Basic and acidic residues" evidence="1">
    <location>
        <begin position="278"/>
        <end position="289"/>
    </location>
</feature>
<organism evidence="2 3">
    <name type="scientific">Amycolatopsis rubida</name>
    <dbReference type="NCBI Taxonomy" id="112413"/>
    <lineage>
        <taxon>Bacteria</taxon>
        <taxon>Bacillati</taxon>
        <taxon>Actinomycetota</taxon>
        <taxon>Actinomycetes</taxon>
        <taxon>Pseudonocardiales</taxon>
        <taxon>Pseudonocardiaceae</taxon>
        <taxon>Amycolatopsis</taxon>
    </lineage>
</organism>